<dbReference type="PROSITE" id="PS50837">
    <property type="entry name" value="NACHT"/>
    <property type="match status" value="1"/>
</dbReference>
<dbReference type="Gene3D" id="1.25.40.20">
    <property type="entry name" value="Ankyrin repeat-containing domain"/>
    <property type="match status" value="2"/>
</dbReference>
<dbReference type="SMART" id="SM00248">
    <property type="entry name" value="ANK"/>
    <property type="match status" value="6"/>
</dbReference>
<dbReference type="GeneID" id="134284969"/>
<dbReference type="SUPFAM" id="SSF52540">
    <property type="entry name" value="P-loop containing nucleoside triphosphate hydrolases"/>
    <property type="match status" value="1"/>
</dbReference>
<dbReference type="PROSITE" id="PS50088">
    <property type="entry name" value="ANK_REPEAT"/>
    <property type="match status" value="2"/>
</dbReference>
<sequence>MKQKELFIGNRFGWADCCAVQLKFQYLKINQRFRIMKAEKFDPASTSDYISGKNIAEHGNKYQRDLAFMLFVRVALKGYKFKLFTELPEAGKFDDVAVYVEDLNETWLFQSKHTDPTNPGKILTKALVPSDERLLGNDFDLFKYARSYIEVARRIKGNKQYFLFTNKNLDEESIRNSEYLEIIPGKVNEMVDLSSLGGEYRKFRLKIDKSETNNKLIRDANKNFYNLLDAIGNLFSPNATEGNDKNRNKILSDYKTVVRKILVRDGKKMCFSKEFLLANSESPAMKRMKEELSCLLGKNLDTLKCDNVAGLLDAKNSRNTELPEFIGETELKDFFDNFTMCVNQPNVLESAVKNELRLWLRKTVPPHSLGQFTSSQLDQPMYKFDQTFKKWYEPNMVSSPSNMMVSLGSEKAEECIKEILNDFESHISQPGILKQYYVPREIDCENSVRVSDEEFPEWLIKEFHRKNCLVLIAGPGMGKTTFMQHVSFAMQQAYHSTDFYMIYLKELKKKLQEMANDQISLEQALQVFKGSLSEQSCTVIREHTQNTNSRILFFLDGFDEVPSAEHSKMIAVLKQLLSMDRTQLMISGRKHVQQQLKQLSSEIRTVNLVPFSNKDQLDFLQKFWDVSTKNATTMAKFRKFANQLLKTFHFGIKRPQYDVTGVPLMVRMLAEVYIEKVEECLLTDNETDGETYITTTEFSEVKLYERFVEKSFCMKLRKKFYLDAYTTCKDKLDGEFKPIFDEDTLEHQLAAINELNIKELDDIVREKHGNKYENFLKRVENGNDKSLLINTSGKTVRFVHLSFAEYFTAKYLCDYIECCKPVLYHILRKQVGVRKLFFRLIEEMSEEAHTKCLAALGKICEQTPKIIFWACEAVCVNVTKSLNYNAYQNIHIDDYGTILHLAVSVDSFGLLQYLLDDCGTDSYIIPNTEINPMADFVRNKENYNDSHRSAEWIVYHNHAKIVSLLLSHNADVNAESYSKLTALHLAANFGFLEIADILIQTNQINGNAQDEYGRTALHLAACFNYIEIVRLLMNHAAHLKLDLNAVDSDNNTALHLALLENHTEVAKLLIENPSVDINAITKDRIAPLQLAVAHGNSFIVELLKTRNASIDGLNSMNCTPLHIATEKGDPSRRKYRQHYEICYFGVITK</sequence>
<name>A0ABM2A4G8_AEDAL</name>
<dbReference type="Proteomes" id="UP000069940">
    <property type="component" value="Unassembled WGS sequence"/>
</dbReference>
<dbReference type="Pfam" id="PF12796">
    <property type="entry name" value="Ank_2"/>
    <property type="match status" value="1"/>
</dbReference>
<keyword evidence="2 3" id="KW-0040">ANK repeat</keyword>
<feature type="domain" description="NACHT" evidence="4">
    <location>
        <begin position="467"/>
        <end position="589"/>
    </location>
</feature>
<evidence type="ECO:0000256" key="3">
    <source>
        <dbReference type="PROSITE-ProRule" id="PRU00023"/>
    </source>
</evidence>
<dbReference type="PANTHER" id="PTHR24123:SF33">
    <property type="entry name" value="PROTEIN HOS4"/>
    <property type="match status" value="1"/>
</dbReference>
<dbReference type="EnsemblMetazoa" id="AALFPA23_024361.R36321">
    <property type="protein sequence ID" value="AALFPA23_024361.P36321"/>
    <property type="gene ID" value="AALFPA23_024361"/>
</dbReference>
<evidence type="ECO:0000313" key="6">
    <source>
        <dbReference type="Proteomes" id="UP000069940"/>
    </source>
</evidence>
<reference evidence="5" key="2">
    <citation type="submission" date="2025-05" db="UniProtKB">
        <authorList>
            <consortium name="EnsemblMetazoa"/>
        </authorList>
    </citation>
    <scope>IDENTIFICATION</scope>
    <source>
        <strain evidence="5">Foshan</strain>
    </source>
</reference>
<evidence type="ECO:0000256" key="1">
    <source>
        <dbReference type="ARBA" id="ARBA00022737"/>
    </source>
</evidence>
<accession>A0ABM2A4G8</accession>
<dbReference type="Gene3D" id="3.40.50.300">
    <property type="entry name" value="P-loop containing nucleotide triphosphate hydrolases"/>
    <property type="match status" value="1"/>
</dbReference>
<evidence type="ECO:0000256" key="2">
    <source>
        <dbReference type="ARBA" id="ARBA00023043"/>
    </source>
</evidence>
<evidence type="ECO:0000313" key="5">
    <source>
        <dbReference type="EnsemblMetazoa" id="AALFPA23_024361.P36321"/>
    </source>
</evidence>
<proteinExistence type="predicted"/>
<dbReference type="InterPro" id="IPR051165">
    <property type="entry name" value="Multifunctional_ANK_Repeat"/>
</dbReference>
<dbReference type="RefSeq" id="XP_062700636.1">
    <property type="nucleotide sequence ID" value="XM_062844652.1"/>
</dbReference>
<evidence type="ECO:0000259" key="4">
    <source>
        <dbReference type="PROSITE" id="PS50837"/>
    </source>
</evidence>
<keyword evidence="1" id="KW-0677">Repeat</keyword>
<dbReference type="Pfam" id="PF05729">
    <property type="entry name" value="NACHT"/>
    <property type="match status" value="1"/>
</dbReference>
<dbReference type="Pfam" id="PF00023">
    <property type="entry name" value="Ank"/>
    <property type="match status" value="1"/>
</dbReference>
<protein>
    <recommendedName>
        <fullName evidence="4">NACHT domain-containing protein</fullName>
    </recommendedName>
</protein>
<organism evidence="5 6">
    <name type="scientific">Aedes albopictus</name>
    <name type="common">Asian tiger mosquito</name>
    <name type="synonym">Stegomyia albopicta</name>
    <dbReference type="NCBI Taxonomy" id="7160"/>
    <lineage>
        <taxon>Eukaryota</taxon>
        <taxon>Metazoa</taxon>
        <taxon>Ecdysozoa</taxon>
        <taxon>Arthropoda</taxon>
        <taxon>Hexapoda</taxon>
        <taxon>Insecta</taxon>
        <taxon>Pterygota</taxon>
        <taxon>Neoptera</taxon>
        <taxon>Endopterygota</taxon>
        <taxon>Diptera</taxon>
        <taxon>Nematocera</taxon>
        <taxon>Culicoidea</taxon>
        <taxon>Culicidae</taxon>
        <taxon>Culicinae</taxon>
        <taxon>Aedini</taxon>
        <taxon>Aedes</taxon>
        <taxon>Stegomyia</taxon>
    </lineage>
</organism>
<dbReference type="InterPro" id="IPR002110">
    <property type="entry name" value="Ankyrin_rpt"/>
</dbReference>
<feature type="repeat" description="ANK" evidence="3">
    <location>
        <begin position="1049"/>
        <end position="1072"/>
    </location>
</feature>
<reference evidence="6" key="1">
    <citation type="journal article" date="2015" name="Proc. Natl. Acad. Sci. U.S.A.">
        <title>Genome sequence of the Asian Tiger mosquito, Aedes albopictus, reveals insights into its biology, genetics, and evolution.</title>
        <authorList>
            <person name="Chen X.G."/>
            <person name="Jiang X."/>
            <person name="Gu J."/>
            <person name="Xu M."/>
            <person name="Wu Y."/>
            <person name="Deng Y."/>
            <person name="Zhang C."/>
            <person name="Bonizzoni M."/>
            <person name="Dermauw W."/>
            <person name="Vontas J."/>
            <person name="Armbruster P."/>
            <person name="Huang X."/>
            <person name="Yang Y."/>
            <person name="Zhang H."/>
            <person name="He W."/>
            <person name="Peng H."/>
            <person name="Liu Y."/>
            <person name="Wu K."/>
            <person name="Chen J."/>
            <person name="Lirakis M."/>
            <person name="Topalis P."/>
            <person name="Van Leeuwen T."/>
            <person name="Hall A.B."/>
            <person name="Jiang X."/>
            <person name="Thorpe C."/>
            <person name="Mueller R.L."/>
            <person name="Sun C."/>
            <person name="Waterhouse R.M."/>
            <person name="Yan G."/>
            <person name="Tu Z.J."/>
            <person name="Fang X."/>
            <person name="James A.A."/>
        </authorList>
    </citation>
    <scope>NUCLEOTIDE SEQUENCE [LARGE SCALE GENOMIC DNA]</scope>
    <source>
        <strain evidence="6">Foshan</strain>
    </source>
</reference>
<dbReference type="PANTHER" id="PTHR24123">
    <property type="entry name" value="ANKYRIN REPEAT-CONTAINING"/>
    <property type="match status" value="1"/>
</dbReference>
<keyword evidence="6" id="KW-1185">Reference proteome</keyword>
<dbReference type="InterPro" id="IPR036770">
    <property type="entry name" value="Ankyrin_rpt-contain_sf"/>
</dbReference>
<feature type="repeat" description="ANK" evidence="3">
    <location>
        <begin position="1012"/>
        <end position="1044"/>
    </location>
</feature>
<dbReference type="SUPFAM" id="SSF48403">
    <property type="entry name" value="Ankyrin repeat"/>
    <property type="match status" value="1"/>
</dbReference>
<dbReference type="PROSITE" id="PS50297">
    <property type="entry name" value="ANK_REP_REGION"/>
    <property type="match status" value="2"/>
</dbReference>
<dbReference type="InterPro" id="IPR027417">
    <property type="entry name" value="P-loop_NTPase"/>
</dbReference>
<dbReference type="InterPro" id="IPR007111">
    <property type="entry name" value="NACHT_NTPase"/>
</dbReference>